<protein>
    <recommendedName>
        <fullName evidence="4">Cyclin N-terminal domain-containing protein</fullName>
    </recommendedName>
</protein>
<dbReference type="EMBL" id="MCFF01000027">
    <property type="protein sequence ID" value="ORZ11781.1"/>
    <property type="molecule type" value="Genomic_DNA"/>
</dbReference>
<accession>A0A1Y2GLB6</accession>
<dbReference type="GO" id="GO:0019901">
    <property type="term" value="F:protein kinase binding"/>
    <property type="evidence" value="ECO:0007669"/>
    <property type="project" value="InterPro"/>
</dbReference>
<organism evidence="1 3">
    <name type="scientific">Lobosporangium transversale</name>
    <dbReference type="NCBI Taxonomy" id="64571"/>
    <lineage>
        <taxon>Eukaryota</taxon>
        <taxon>Fungi</taxon>
        <taxon>Fungi incertae sedis</taxon>
        <taxon>Mucoromycota</taxon>
        <taxon>Mortierellomycotina</taxon>
        <taxon>Mortierellomycetes</taxon>
        <taxon>Mortierellales</taxon>
        <taxon>Mortierellaceae</taxon>
        <taxon>Lobosporangium</taxon>
    </lineage>
</organism>
<comment type="caution">
    <text evidence="1">The sequence shown here is derived from an EMBL/GenBank/DDBJ whole genome shotgun (WGS) entry which is preliminary data.</text>
</comment>
<dbReference type="EMBL" id="MCFF01000029">
    <property type="protein sequence ID" value="ORZ10912.1"/>
    <property type="molecule type" value="Genomic_DNA"/>
</dbReference>
<name>A0A1Y2GLB6_9FUNG</name>
<proteinExistence type="predicted"/>
<dbReference type="OrthoDB" id="10250320at2759"/>
<dbReference type="InParanoid" id="A0A1Y2GLB6"/>
<keyword evidence="3" id="KW-1185">Reference proteome</keyword>
<dbReference type="Proteomes" id="UP000193648">
    <property type="component" value="Unassembled WGS sequence"/>
</dbReference>
<evidence type="ECO:0000313" key="2">
    <source>
        <dbReference type="EMBL" id="ORZ11781.1"/>
    </source>
</evidence>
<gene>
    <name evidence="2" type="ORF">BCR41DRAFT_372091</name>
    <name evidence="1" type="ORF">BCR41DRAFT_372230</name>
</gene>
<evidence type="ECO:0000313" key="1">
    <source>
        <dbReference type="EMBL" id="ORZ10912.1"/>
    </source>
</evidence>
<sequence length="163" mass="18929">MTQADIFDFMRFIFDCSQNLGAENAIITLIYVERMTELGNLSFHAINWRRLLLGALILSIKVWEDLAVFNSDVCAIFEGLSVKDVNALERFAMAKLQYNVSVKRSLYAAYYFRLRDVSEQQYNQRYGQWSLSMNRRGMGEREMTCHHWKQGGQTGDNPSNGKY</sequence>
<dbReference type="InterPro" id="IPR036915">
    <property type="entry name" value="Cyclin-like_sf"/>
</dbReference>
<dbReference type="Pfam" id="PF08613">
    <property type="entry name" value="Cyclin"/>
    <property type="match status" value="1"/>
</dbReference>
<dbReference type="Gene3D" id="1.10.472.10">
    <property type="entry name" value="Cyclin-like"/>
    <property type="match status" value="1"/>
</dbReference>
<evidence type="ECO:0008006" key="4">
    <source>
        <dbReference type="Google" id="ProtNLM"/>
    </source>
</evidence>
<reference evidence="1 3" key="1">
    <citation type="submission" date="2016-07" db="EMBL/GenBank/DDBJ databases">
        <title>Pervasive Adenine N6-methylation of Active Genes in Fungi.</title>
        <authorList>
            <consortium name="DOE Joint Genome Institute"/>
            <person name="Mondo S.J."/>
            <person name="Dannebaum R.O."/>
            <person name="Kuo R.C."/>
            <person name="Labutti K."/>
            <person name="Haridas S."/>
            <person name="Kuo A."/>
            <person name="Salamov A."/>
            <person name="Ahrendt S.R."/>
            <person name="Lipzen A."/>
            <person name="Sullivan W."/>
            <person name="Andreopoulos W.B."/>
            <person name="Clum A."/>
            <person name="Lindquist E."/>
            <person name="Daum C."/>
            <person name="Ramamoorthy G.K."/>
            <person name="Gryganskyi A."/>
            <person name="Culley D."/>
            <person name="Magnuson J.K."/>
            <person name="James T.Y."/>
            <person name="O'Malley M.A."/>
            <person name="Stajich J.E."/>
            <person name="Spatafora J.W."/>
            <person name="Visel A."/>
            <person name="Grigoriev I.V."/>
        </authorList>
    </citation>
    <scope>NUCLEOTIDE SEQUENCE [LARGE SCALE GENOMIC DNA]</scope>
    <source>
        <strain evidence="1 3">NRRL 3116</strain>
    </source>
</reference>
<dbReference type="InterPro" id="IPR013922">
    <property type="entry name" value="Cyclin_PHO80-like"/>
</dbReference>
<dbReference type="STRING" id="64571.A0A1Y2GLB6"/>
<dbReference type="RefSeq" id="XP_021879878.1">
    <property type="nucleotide sequence ID" value="XM_022026653.1"/>
</dbReference>
<evidence type="ECO:0000313" key="3">
    <source>
        <dbReference type="Proteomes" id="UP000193648"/>
    </source>
</evidence>
<dbReference type="SUPFAM" id="SSF47954">
    <property type="entry name" value="Cyclin-like"/>
    <property type="match status" value="1"/>
</dbReference>
<dbReference type="CDD" id="cd20540">
    <property type="entry name" value="CYCLIN_CCNY_like"/>
    <property type="match status" value="1"/>
</dbReference>
<dbReference type="PANTHER" id="PTHR14248">
    <property type="entry name" value="CYCLIN Y, ISOFORM A"/>
    <property type="match status" value="1"/>
</dbReference>
<dbReference type="AlphaFoldDB" id="A0A1Y2GLB6"/>
<dbReference type="GeneID" id="33568496"/>